<evidence type="ECO:0000313" key="3">
    <source>
        <dbReference type="Proteomes" id="UP000284763"/>
    </source>
</evidence>
<dbReference type="EMBL" id="QZAB01000063">
    <property type="protein sequence ID" value="RQD91907.1"/>
    <property type="molecule type" value="Genomic_DNA"/>
</dbReference>
<dbReference type="InterPro" id="IPR042259">
    <property type="entry name" value="Raco-like_middle_sf"/>
</dbReference>
<protein>
    <submittedName>
        <fullName evidence="2">DUF4445 domain-containing protein</fullName>
    </submittedName>
</protein>
<dbReference type="Gene3D" id="3.30.420.480">
    <property type="entry name" value="Domain of unknown function (DUF4445)"/>
    <property type="match status" value="1"/>
</dbReference>
<sequence length="90" mass="9865">MYGIALDLGTSGFRMQLVDLNTGKTKKTIITMQHPLPGGNVTDHLDFALHVGTEISNKIIIDTVSNMIHKLNVKAHLIEKMVVCGNPIQL</sequence>
<dbReference type="Pfam" id="PF17651">
    <property type="entry name" value="Raco_middle"/>
    <property type="match status" value="1"/>
</dbReference>
<name>A0A424Z4A2_9EURY</name>
<evidence type="ECO:0000259" key="1">
    <source>
        <dbReference type="Pfam" id="PF17651"/>
    </source>
</evidence>
<evidence type="ECO:0000313" key="2">
    <source>
        <dbReference type="EMBL" id="RQD91907.1"/>
    </source>
</evidence>
<dbReference type="Proteomes" id="UP000284763">
    <property type="component" value="Unassembled WGS sequence"/>
</dbReference>
<reference evidence="2 3" key="1">
    <citation type="submission" date="2018-08" db="EMBL/GenBank/DDBJ databases">
        <title>The metabolism and importance of syntrophic acetate oxidation coupled to methane or sulfide production in haloalkaline environments.</title>
        <authorList>
            <person name="Timmers P.H.A."/>
            <person name="Vavourakis C.D."/>
            <person name="Sorokin D.Y."/>
            <person name="Sinninghe Damste J.S."/>
            <person name="Muyzer G."/>
            <person name="Stams A.J.M."/>
            <person name="Plugge C.M."/>
        </authorList>
    </citation>
    <scope>NUCLEOTIDE SEQUENCE [LARGE SCALE GENOMIC DNA]</scope>
    <source>
        <strain evidence="2">MSAO_Arc3</strain>
    </source>
</reference>
<proteinExistence type="predicted"/>
<feature type="non-terminal residue" evidence="2">
    <location>
        <position position="90"/>
    </location>
</feature>
<dbReference type="AlphaFoldDB" id="A0A424Z4A2"/>
<feature type="domain" description="RACo-like middle region" evidence="1">
    <location>
        <begin position="2"/>
        <end position="87"/>
    </location>
</feature>
<accession>A0A424Z4A2</accession>
<comment type="caution">
    <text evidence="2">The sequence shown here is derived from an EMBL/GenBank/DDBJ whole genome shotgun (WGS) entry which is preliminary data.</text>
</comment>
<gene>
    <name evidence="2" type="ORF">D5R95_00835</name>
</gene>
<dbReference type="InterPro" id="IPR041414">
    <property type="entry name" value="Raco-like_middle"/>
</dbReference>
<organism evidence="2 3">
    <name type="scientific">Methanosalsum natronophilum</name>
    <dbReference type="NCBI Taxonomy" id="768733"/>
    <lineage>
        <taxon>Archaea</taxon>
        <taxon>Methanobacteriati</taxon>
        <taxon>Methanobacteriota</taxon>
        <taxon>Stenosarchaea group</taxon>
        <taxon>Methanomicrobia</taxon>
        <taxon>Methanosarcinales</taxon>
        <taxon>Methanosarcinaceae</taxon>
        <taxon>Methanosalsum</taxon>
    </lineage>
</organism>